<dbReference type="Pfam" id="PF00583">
    <property type="entry name" value="Acetyltransf_1"/>
    <property type="match status" value="1"/>
</dbReference>
<feature type="domain" description="N-acetyltransferase" evidence="4">
    <location>
        <begin position="57"/>
        <end position="198"/>
    </location>
</feature>
<comment type="caution">
    <text evidence="5">The sequence shown here is derived from an EMBL/GenBank/DDBJ whole genome shotgun (WGS) entry which is preliminary data.</text>
</comment>
<keyword evidence="3" id="KW-1133">Transmembrane helix</keyword>
<dbReference type="PANTHER" id="PTHR43877">
    <property type="entry name" value="AMINOALKYLPHOSPHONATE N-ACETYLTRANSFERASE-RELATED-RELATED"/>
    <property type="match status" value="1"/>
</dbReference>
<dbReference type="Gene3D" id="3.40.630.30">
    <property type="match status" value="1"/>
</dbReference>
<keyword evidence="3" id="KW-0472">Membrane</keyword>
<gene>
    <name evidence="5" type="ORF">BCF53_11056</name>
</gene>
<sequence length="198" mass="22779">MAFRAGTDGPVVYLKPFMNDSALPGFFVFGFSLFVFRLLFGYYPDYVHFKTCTPMPILCRTATEQDLDDINALYQSDWHAISKFSKRQELIFKRLVSERLTELLVVEKDKFVVACCHYMTMPTLAHGGRSMAMLGHFAVDPINRQQGHAKRLLSFAIDFARKQGCYQVLIQVDKLQHWQKQLLQSYGFCENTGSLVLQ</sequence>
<evidence type="ECO:0000256" key="3">
    <source>
        <dbReference type="SAM" id="Phobius"/>
    </source>
</evidence>
<evidence type="ECO:0000313" key="6">
    <source>
        <dbReference type="Proteomes" id="UP000295793"/>
    </source>
</evidence>
<dbReference type="InterPro" id="IPR050832">
    <property type="entry name" value="Bact_Acetyltransf"/>
</dbReference>
<keyword evidence="6" id="KW-1185">Reference proteome</keyword>
<evidence type="ECO:0000256" key="1">
    <source>
        <dbReference type="ARBA" id="ARBA00022679"/>
    </source>
</evidence>
<reference evidence="5 6" key="1">
    <citation type="submission" date="2019-03" db="EMBL/GenBank/DDBJ databases">
        <title>Genomic Encyclopedia of Archaeal and Bacterial Type Strains, Phase II (KMG-II): from individual species to whole genera.</title>
        <authorList>
            <person name="Goeker M."/>
        </authorList>
    </citation>
    <scope>NUCLEOTIDE SEQUENCE [LARGE SCALE GENOMIC DNA]</scope>
    <source>
        <strain evidence="5 6">DSM 15388</strain>
    </source>
</reference>
<organism evidence="5 6">
    <name type="scientific">Reinekea marinisedimentorum</name>
    <dbReference type="NCBI Taxonomy" id="230495"/>
    <lineage>
        <taxon>Bacteria</taxon>
        <taxon>Pseudomonadati</taxon>
        <taxon>Pseudomonadota</taxon>
        <taxon>Gammaproteobacteria</taxon>
        <taxon>Oceanospirillales</taxon>
        <taxon>Saccharospirillaceae</taxon>
        <taxon>Reinekea</taxon>
    </lineage>
</organism>
<keyword evidence="2" id="KW-0012">Acyltransferase</keyword>
<feature type="transmembrane region" description="Helical" evidence="3">
    <location>
        <begin position="22"/>
        <end position="40"/>
    </location>
</feature>
<name>A0A4R3I2Y0_9GAMM</name>
<evidence type="ECO:0000259" key="4">
    <source>
        <dbReference type="PROSITE" id="PS51186"/>
    </source>
</evidence>
<evidence type="ECO:0000313" key="5">
    <source>
        <dbReference type="EMBL" id="TCS40138.1"/>
    </source>
</evidence>
<proteinExistence type="predicted"/>
<dbReference type="CDD" id="cd04301">
    <property type="entry name" value="NAT_SF"/>
    <property type="match status" value="1"/>
</dbReference>
<dbReference type="Proteomes" id="UP000295793">
    <property type="component" value="Unassembled WGS sequence"/>
</dbReference>
<dbReference type="EMBL" id="SLZR01000010">
    <property type="protein sequence ID" value="TCS40138.1"/>
    <property type="molecule type" value="Genomic_DNA"/>
</dbReference>
<dbReference type="InterPro" id="IPR016181">
    <property type="entry name" value="Acyl_CoA_acyltransferase"/>
</dbReference>
<keyword evidence="3" id="KW-0812">Transmembrane</keyword>
<dbReference type="SUPFAM" id="SSF55729">
    <property type="entry name" value="Acyl-CoA N-acyltransferases (Nat)"/>
    <property type="match status" value="1"/>
</dbReference>
<dbReference type="GO" id="GO:0016747">
    <property type="term" value="F:acyltransferase activity, transferring groups other than amino-acyl groups"/>
    <property type="evidence" value="ECO:0007669"/>
    <property type="project" value="InterPro"/>
</dbReference>
<protein>
    <submittedName>
        <fullName evidence="5">N-acetylglutamate synthase-like GNAT family acetyltransferase</fullName>
    </submittedName>
</protein>
<evidence type="ECO:0000256" key="2">
    <source>
        <dbReference type="ARBA" id="ARBA00023315"/>
    </source>
</evidence>
<dbReference type="PROSITE" id="PS51186">
    <property type="entry name" value="GNAT"/>
    <property type="match status" value="1"/>
</dbReference>
<dbReference type="AlphaFoldDB" id="A0A4R3I2Y0"/>
<keyword evidence="1 5" id="KW-0808">Transferase</keyword>
<accession>A0A4R3I2Y0</accession>
<dbReference type="InterPro" id="IPR000182">
    <property type="entry name" value="GNAT_dom"/>
</dbReference>